<evidence type="ECO:0000256" key="1">
    <source>
        <dbReference type="SAM" id="MobiDB-lite"/>
    </source>
</evidence>
<comment type="caution">
    <text evidence="2">The sequence shown here is derived from an EMBL/GenBank/DDBJ whole genome shotgun (WGS) entry which is preliminary data.</text>
</comment>
<proteinExistence type="predicted"/>
<evidence type="ECO:0000313" key="3">
    <source>
        <dbReference type="Proteomes" id="UP000320359"/>
    </source>
</evidence>
<feature type="compositionally biased region" description="Polar residues" evidence="1">
    <location>
        <begin position="63"/>
        <end position="73"/>
    </location>
</feature>
<organism evidence="2 3">
    <name type="scientific">Aliidiomarina halalkaliphila</name>
    <dbReference type="NCBI Taxonomy" id="2593535"/>
    <lineage>
        <taxon>Bacteria</taxon>
        <taxon>Pseudomonadati</taxon>
        <taxon>Pseudomonadota</taxon>
        <taxon>Gammaproteobacteria</taxon>
        <taxon>Alteromonadales</taxon>
        <taxon>Idiomarinaceae</taxon>
        <taxon>Aliidiomarina</taxon>
    </lineage>
</organism>
<sequence length="229" mass="25166">MKKILLIIAFLIVVALAYFSLMPESGTERVASHEALQEREARQALSRQTADDIVGDSPERTVDGTSLGSQATATDDDDYTNRGLVDEYAGHEHSENLQVYLTSKDGTLVLDTSRIYKLSVIELAEHIHRLDGEGVKDALSYDAERRLDTLVRDASHVQHQALQCSQALCGVLFSAYDAADVSTLLDNVSRDRDVQGLSRGGVLRTIEDNGSHYGLLILVLDRGEPLKLN</sequence>
<reference evidence="2 3" key="1">
    <citation type="submission" date="2019-07" db="EMBL/GenBank/DDBJ databases">
        <authorList>
            <person name="Yang M."/>
            <person name="Zhao D."/>
            <person name="Xiang H."/>
        </authorList>
    </citation>
    <scope>NUCLEOTIDE SEQUENCE [LARGE SCALE GENOMIC DNA]</scope>
    <source>
        <strain evidence="2 3">IM1326</strain>
    </source>
</reference>
<gene>
    <name evidence="2" type="ORF">FM042_05905</name>
</gene>
<evidence type="ECO:0000313" key="2">
    <source>
        <dbReference type="EMBL" id="TRW50363.1"/>
    </source>
</evidence>
<dbReference type="OrthoDB" id="10011076at2"/>
<protein>
    <submittedName>
        <fullName evidence="2">Uncharacterized protein</fullName>
    </submittedName>
</protein>
<dbReference type="EMBL" id="VJWL01000001">
    <property type="protein sequence ID" value="TRW50363.1"/>
    <property type="molecule type" value="Genomic_DNA"/>
</dbReference>
<name>A0A552X713_9GAMM</name>
<dbReference type="Proteomes" id="UP000320359">
    <property type="component" value="Unassembled WGS sequence"/>
</dbReference>
<accession>A0A552X713</accession>
<feature type="region of interest" description="Disordered" evidence="1">
    <location>
        <begin position="41"/>
        <end position="82"/>
    </location>
</feature>
<keyword evidence="3" id="KW-1185">Reference proteome</keyword>
<dbReference type="AlphaFoldDB" id="A0A552X713"/>
<dbReference type="RefSeq" id="WP_143235278.1">
    <property type="nucleotide sequence ID" value="NZ_VJWL01000001.1"/>
</dbReference>